<dbReference type="AlphaFoldDB" id="A0A6P8I2C4"/>
<dbReference type="InParanoid" id="A0A6P8I2C4"/>
<keyword evidence="2" id="KW-1133">Transmembrane helix</keyword>
<organism evidence="3 4">
    <name type="scientific">Actinia tenebrosa</name>
    <name type="common">Australian red waratah sea anemone</name>
    <dbReference type="NCBI Taxonomy" id="6105"/>
    <lineage>
        <taxon>Eukaryota</taxon>
        <taxon>Metazoa</taxon>
        <taxon>Cnidaria</taxon>
        <taxon>Anthozoa</taxon>
        <taxon>Hexacorallia</taxon>
        <taxon>Actiniaria</taxon>
        <taxon>Actiniidae</taxon>
        <taxon>Actinia</taxon>
    </lineage>
</organism>
<reference evidence="4" key="1">
    <citation type="submission" date="2025-08" db="UniProtKB">
        <authorList>
            <consortium name="RefSeq"/>
        </authorList>
    </citation>
    <scope>IDENTIFICATION</scope>
    <source>
        <tissue evidence="4">Tentacle</tissue>
    </source>
</reference>
<feature type="transmembrane region" description="Helical" evidence="2">
    <location>
        <begin position="114"/>
        <end position="136"/>
    </location>
</feature>
<dbReference type="GeneID" id="116295351"/>
<keyword evidence="2" id="KW-0812">Transmembrane</keyword>
<feature type="transmembrane region" description="Helical" evidence="2">
    <location>
        <begin position="77"/>
        <end position="102"/>
    </location>
</feature>
<evidence type="ECO:0000313" key="4">
    <source>
        <dbReference type="RefSeq" id="XP_031559000.1"/>
    </source>
</evidence>
<accession>A0A6P8I2C4</accession>
<proteinExistence type="predicted"/>
<feature type="transmembrane region" description="Helical" evidence="2">
    <location>
        <begin position="12"/>
        <end position="30"/>
    </location>
</feature>
<feature type="transmembrane region" description="Helical" evidence="2">
    <location>
        <begin position="42"/>
        <end position="65"/>
    </location>
</feature>
<keyword evidence="2" id="KW-0472">Membrane</keyword>
<evidence type="ECO:0000256" key="1">
    <source>
        <dbReference type="SAM" id="MobiDB-lite"/>
    </source>
</evidence>
<feature type="region of interest" description="Disordered" evidence="1">
    <location>
        <begin position="194"/>
        <end position="227"/>
    </location>
</feature>
<dbReference type="RefSeq" id="XP_031559000.1">
    <property type="nucleotide sequence ID" value="XM_031703140.1"/>
</dbReference>
<evidence type="ECO:0000313" key="3">
    <source>
        <dbReference type="Proteomes" id="UP000515163"/>
    </source>
</evidence>
<evidence type="ECO:0000256" key="2">
    <source>
        <dbReference type="SAM" id="Phobius"/>
    </source>
</evidence>
<dbReference type="Proteomes" id="UP000515163">
    <property type="component" value="Unplaced"/>
</dbReference>
<gene>
    <name evidence="4" type="primary">LOC116295351</name>
</gene>
<dbReference type="KEGG" id="aten:116295351"/>
<keyword evidence="3" id="KW-1185">Reference proteome</keyword>
<name>A0A6P8I2C4_ACTTE</name>
<dbReference type="OrthoDB" id="10305238at2759"/>
<sequence>MCRSIQGLHISAYIQMIIGIFCIILGFVEIGDEVERYYHKVIAVPFLGFWIGLWFLTGGIVGVLASFYSTTHLKVLIIVYIFVSVTSTFLAGLMTACYYLTIKFWKYQDTHYPAPYGITWVITILGSIELLVSLWACVCSWNIICTSSCCNLDVHSQTEGFQGDFESTSRRTGASSAFVFFEYDNVVPVAASGPNKDPCGTPENIQTEVDSRNEEMPPSYEMAMQNI</sequence>
<protein>
    <submittedName>
        <fullName evidence="4">Uncharacterized protein LOC116295351</fullName>
    </submittedName>
</protein>